<gene>
    <name evidence="11" type="primary">Muc2l</name>
    <name evidence="11" type="ORF">PSIHAE_R00832</name>
</gene>
<evidence type="ECO:0000256" key="2">
    <source>
        <dbReference type="ARBA" id="ARBA00022525"/>
    </source>
</evidence>
<evidence type="ECO:0000256" key="4">
    <source>
        <dbReference type="ARBA" id="ARBA00023157"/>
    </source>
</evidence>
<dbReference type="Gene3D" id="2.10.25.10">
    <property type="entry name" value="Laminin"/>
    <property type="match status" value="1"/>
</dbReference>
<dbReference type="PROSITE" id="PS01185">
    <property type="entry name" value="CTCK_1"/>
    <property type="match status" value="1"/>
</dbReference>
<keyword evidence="4 6" id="KW-1015">Disulfide bond</keyword>
<feature type="disulfide bond" evidence="6">
    <location>
        <begin position="853"/>
        <end position="907"/>
    </location>
</feature>
<dbReference type="SMART" id="SM00041">
    <property type="entry name" value="CT"/>
    <property type="match status" value="1"/>
</dbReference>
<dbReference type="InterPro" id="IPR050780">
    <property type="entry name" value="Mucin_vWF_Thrombospondin_sf"/>
</dbReference>
<dbReference type="SUPFAM" id="SSF57567">
    <property type="entry name" value="Serine protease inhibitors"/>
    <property type="match status" value="1"/>
</dbReference>
<dbReference type="PANTHER" id="PTHR11339:SF406">
    <property type="entry name" value="MUCIN-5AC-LIKE"/>
    <property type="match status" value="1"/>
</dbReference>
<dbReference type="SMART" id="SM00214">
    <property type="entry name" value="VWC"/>
    <property type="match status" value="2"/>
</dbReference>
<dbReference type="InterPro" id="IPR001846">
    <property type="entry name" value="VWF_type-D"/>
</dbReference>
<evidence type="ECO:0000256" key="3">
    <source>
        <dbReference type="ARBA" id="ARBA00022737"/>
    </source>
</evidence>
<keyword evidence="3" id="KW-0677">Repeat</keyword>
<dbReference type="InterPro" id="IPR006207">
    <property type="entry name" value="Cys_knot_C"/>
</dbReference>
<sequence>TAVPSPSSTSTVPPSSTTASTTAPPSSTSTVPPSSTTASTTAPPSSTSTVPPSSTTASTTAPPSSTSTVPPSSTTASTTAPPSSTSTVPPSSTTASTTAPPSSTSTVPPSSTTASTTAPPSSTSTVPPSSTTASTTAPPSSTSTVPPSSTTASTTAPPSSTSTVPPSSTTASTTAPPSSTSTPGETWWICECIQAVCIEDDKVQVIPVICDPPPKPTCSNGLSPVRVIDDDGCCWHWECDCYCTGWGDPHYMTFDGLYYSFQGNCTYVLVEEINKKVDNFGVYIDNYHCDSLDVVSCPRTLIVRHETQEVRIATVTPNTVEVEVTVNKQQVALPYKKFGVHIYESGINRVVEIPELKMNVTYNGLTFSIKLPYSLFGNNTQGQCGTCTNNTADDCMLPGGEIIENCEIMGDHWQVVDPSKPQCSPGLVPTQSPSTTTVTPCEESAICELLLGSVFEPCHSFVDPDKFYKACIFDSCMLPNLDLECSSLQTYAAICADQSVCLEWRSHTNGVCSYKCPTGKEYRACGPTQEITCKSSQQNETSTKQVEGCFCPNGTMLFDHSVDVCVKTCGCVGIDLIPREFGEKFTVDCQDCICLEGGSGIVCEPHKCPTQQKTTCDGEGFYEVTEVNSEDACCPITTCKCNTSLCTATAPKCKPGFEIQSHIPSDKCCPVYQCVPKGVCVHENAEFLPNSSVFVDKCQNCVCTSNVNASTQLNIISCEHVPCNTACQAGYELQPVKGECCGKCVQTKCVIRTVDNTNLILSPGEFKNDPNNNCTIYSCVSIYDQFISSTSEITCPAFNEESCKPGTIAFLPNGCCKTCAPLDSPTPCSIRERSDFIVYKGCRSLDRVVLTECEGTCGTYSMYSAEANSMDHSCSCCRESKSTLKEITLQCPHGNSIQHKYLYVESCGCQDTECKITESTEGQSTEETETATALNRLKRAISLVSK</sequence>
<dbReference type="OrthoDB" id="10071893at2759"/>
<feature type="domain" description="VWFC" evidence="9">
    <location>
        <begin position="678"/>
        <end position="745"/>
    </location>
</feature>
<feature type="disulfide bond" evidence="6">
    <location>
        <begin position="842"/>
        <end position="891"/>
    </location>
</feature>
<dbReference type="PROSITE" id="PS50184">
    <property type="entry name" value="VWFC_2"/>
    <property type="match status" value="2"/>
</dbReference>
<accession>A0A7K9CI67</accession>
<dbReference type="PROSITE" id="PS01208">
    <property type="entry name" value="VWFC_1"/>
    <property type="match status" value="2"/>
</dbReference>
<evidence type="ECO:0000256" key="7">
    <source>
        <dbReference type="SAM" id="MobiDB-lite"/>
    </source>
</evidence>
<comment type="subcellular location">
    <subcellularLocation>
        <location evidence="1">Secreted</location>
    </subcellularLocation>
</comment>
<dbReference type="PANTHER" id="PTHR11339">
    <property type="entry name" value="EXTRACELLULAR MATRIX GLYCOPROTEIN RELATED"/>
    <property type="match status" value="1"/>
</dbReference>
<feature type="domain" description="CTCK" evidence="8">
    <location>
        <begin position="828"/>
        <end position="915"/>
    </location>
</feature>
<dbReference type="InterPro" id="IPR001007">
    <property type="entry name" value="VWF_dom"/>
</dbReference>
<dbReference type="Pfam" id="PF00007">
    <property type="entry name" value="Cys_knot"/>
    <property type="match status" value="1"/>
</dbReference>
<dbReference type="InterPro" id="IPR006208">
    <property type="entry name" value="Glyco_hormone_CN"/>
</dbReference>
<dbReference type="InterPro" id="IPR014853">
    <property type="entry name" value="VWF/SSPO/ZAN-like_Cys-rich_dom"/>
</dbReference>
<dbReference type="Pfam" id="PF08742">
    <property type="entry name" value="C8"/>
    <property type="match status" value="1"/>
</dbReference>
<dbReference type="SMART" id="SM00832">
    <property type="entry name" value="C8"/>
    <property type="match status" value="1"/>
</dbReference>
<dbReference type="CDD" id="cd19941">
    <property type="entry name" value="TIL"/>
    <property type="match status" value="1"/>
</dbReference>
<name>A0A7K9CI67_9PICI</name>
<evidence type="ECO:0000256" key="6">
    <source>
        <dbReference type="PROSITE-ProRule" id="PRU00039"/>
    </source>
</evidence>
<evidence type="ECO:0000313" key="11">
    <source>
        <dbReference type="EMBL" id="NXG51838.1"/>
    </source>
</evidence>
<dbReference type="InterPro" id="IPR036084">
    <property type="entry name" value="Ser_inhib-like_sf"/>
</dbReference>
<evidence type="ECO:0000256" key="5">
    <source>
        <dbReference type="ARBA" id="ARBA00023180"/>
    </source>
</evidence>
<dbReference type="Proteomes" id="UP000574528">
    <property type="component" value="Unassembled WGS sequence"/>
</dbReference>
<feature type="domain" description="VWFC" evidence="9">
    <location>
        <begin position="571"/>
        <end position="640"/>
    </location>
</feature>
<evidence type="ECO:0000313" key="12">
    <source>
        <dbReference type="Proteomes" id="UP000574528"/>
    </source>
</evidence>
<dbReference type="PROSITE" id="PS01225">
    <property type="entry name" value="CTCK_2"/>
    <property type="match status" value="1"/>
</dbReference>
<evidence type="ECO:0000259" key="10">
    <source>
        <dbReference type="PROSITE" id="PS51233"/>
    </source>
</evidence>
<feature type="non-terminal residue" evidence="11">
    <location>
        <position position="946"/>
    </location>
</feature>
<dbReference type="GO" id="GO:0005615">
    <property type="term" value="C:extracellular space"/>
    <property type="evidence" value="ECO:0007669"/>
    <property type="project" value="TreeGrafter"/>
</dbReference>
<dbReference type="SMART" id="SM00216">
    <property type="entry name" value="VWD"/>
    <property type="match status" value="1"/>
</dbReference>
<organism evidence="11 12">
    <name type="scientific">Psilopogon haemacephalus</name>
    <name type="common">coppersmith barbet</name>
    <dbReference type="NCBI Taxonomy" id="2585815"/>
    <lineage>
        <taxon>Eukaryota</taxon>
        <taxon>Metazoa</taxon>
        <taxon>Chordata</taxon>
        <taxon>Craniata</taxon>
        <taxon>Vertebrata</taxon>
        <taxon>Euteleostomi</taxon>
        <taxon>Archelosauria</taxon>
        <taxon>Archosauria</taxon>
        <taxon>Dinosauria</taxon>
        <taxon>Saurischia</taxon>
        <taxon>Theropoda</taxon>
        <taxon>Coelurosauria</taxon>
        <taxon>Aves</taxon>
        <taxon>Neognathae</taxon>
        <taxon>Neoaves</taxon>
        <taxon>Telluraves</taxon>
        <taxon>Coraciimorphae</taxon>
        <taxon>Piciformes</taxon>
        <taxon>Megalaimidae</taxon>
        <taxon>Psilopogon</taxon>
    </lineage>
</organism>
<comment type="caution">
    <text evidence="6">Lacks conserved residue(s) required for the propagation of feature annotation.</text>
</comment>
<dbReference type="EMBL" id="VWZI01020307">
    <property type="protein sequence ID" value="NXG51838.1"/>
    <property type="molecule type" value="Genomic_DNA"/>
</dbReference>
<keyword evidence="2" id="KW-0964">Secreted</keyword>
<evidence type="ECO:0000256" key="1">
    <source>
        <dbReference type="ARBA" id="ARBA00004613"/>
    </source>
</evidence>
<feature type="disulfide bond" evidence="6">
    <location>
        <begin position="857"/>
        <end position="909"/>
    </location>
</feature>
<dbReference type="SUPFAM" id="SSF57603">
    <property type="entry name" value="FnI-like domain"/>
    <property type="match status" value="1"/>
</dbReference>
<protein>
    <submittedName>
        <fullName evidence="11">MUC2L protein</fullName>
    </submittedName>
</protein>
<dbReference type="PROSITE" id="PS51233">
    <property type="entry name" value="VWFD"/>
    <property type="match status" value="1"/>
</dbReference>
<feature type="domain" description="VWFD" evidence="10">
    <location>
        <begin position="241"/>
        <end position="424"/>
    </location>
</feature>
<keyword evidence="12" id="KW-1185">Reference proteome</keyword>
<feature type="region of interest" description="Disordered" evidence="7">
    <location>
        <begin position="1"/>
        <end position="183"/>
    </location>
</feature>
<dbReference type="Pfam" id="PF00094">
    <property type="entry name" value="VWD"/>
    <property type="match status" value="1"/>
</dbReference>
<proteinExistence type="predicted"/>
<comment type="caution">
    <text evidence="11">The sequence shown here is derived from an EMBL/GenBank/DDBJ whole genome shotgun (WGS) entry which is preliminary data.</text>
</comment>
<reference evidence="11 12" key="1">
    <citation type="submission" date="2019-09" db="EMBL/GenBank/DDBJ databases">
        <title>Bird 10,000 Genomes (B10K) Project - Family phase.</title>
        <authorList>
            <person name="Zhang G."/>
        </authorList>
    </citation>
    <scope>NUCLEOTIDE SEQUENCE [LARGE SCALE GENOMIC DNA]</scope>
    <source>
        <strain evidence="11">B10K-DU-001-24</strain>
        <tissue evidence="11">Muscle</tissue>
    </source>
</reference>
<dbReference type="GO" id="GO:0031012">
    <property type="term" value="C:extracellular matrix"/>
    <property type="evidence" value="ECO:0007669"/>
    <property type="project" value="TreeGrafter"/>
</dbReference>
<keyword evidence="5" id="KW-0325">Glycoprotein</keyword>
<evidence type="ECO:0000259" key="8">
    <source>
        <dbReference type="PROSITE" id="PS01225"/>
    </source>
</evidence>
<dbReference type="AlphaFoldDB" id="A0A7K9CI67"/>
<evidence type="ECO:0000259" key="9">
    <source>
        <dbReference type="PROSITE" id="PS50184"/>
    </source>
</evidence>
<feature type="non-terminal residue" evidence="11">
    <location>
        <position position="1"/>
    </location>
</feature>